<dbReference type="CDD" id="cd22270">
    <property type="entry name" value="DPBB_kiwellin-like"/>
    <property type="match status" value="1"/>
</dbReference>
<dbReference type="SUPFAM" id="SSF50685">
    <property type="entry name" value="Barwin-like endoglucanases"/>
    <property type="match status" value="1"/>
</dbReference>
<dbReference type="Proteomes" id="UP000231279">
    <property type="component" value="Unassembled WGS sequence"/>
</dbReference>
<feature type="signal peptide" evidence="6">
    <location>
        <begin position="1"/>
        <end position="22"/>
    </location>
</feature>
<dbReference type="PANTHER" id="PTHR33191">
    <property type="entry name" value="RIPENING-RELATED PROTEIN 2-RELATED"/>
    <property type="match status" value="1"/>
</dbReference>
<evidence type="ECO:0000313" key="8">
    <source>
        <dbReference type="Proteomes" id="UP000231279"/>
    </source>
</evidence>
<evidence type="ECO:0000256" key="5">
    <source>
        <dbReference type="SAM" id="MobiDB-lite"/>
    </source>
</evidence>
<comment type="subcellular location">
    <subcellularLocation>
        <location evidence="1">Secreted</location>
    </subcellularLocation>
</comment>
<keyword evidence="3" id="KW-0964">Secreted</keyword>
<keyword evidence="4 6" id="KW-0732">Signal</keyword>
<organism evidence="7 8">
    <name type="scientific">Handroanthus impetiginosus</name>
    <dbReference type="NCBI Taxonomy" id="429701"/>
    <lineage>
        <taxon>Eukaryota</taxon>
        <taxon>Viridiplantae</taxon>
        <taxon>Streptophyta</taxon>
        <taxon>Embryophyta</taxon>
        <taxon>Tracheophyta</taxon>
        <taxon>Spermatophyta</taxon>
        <taxon>Magnoliopsida</taxon>
        <taxon>eudicotyledons</taxon>
        <taxon>Gunneridae</taxon>
        <taxon>Pentapetalae</taxon>
        <taxon>asterids</taxon>
        <taxon>lamiids</taxon>
        <taxon>Lamiales</taxon>
        <taxon>Bignoniaceae</taxon>
        <taxon>Crescentiina</taxon>
        <taxon>Tabebuia alliance</taxon>
        <taxon>Handroanthus</taxon>
    </lineage>
</organism>
<dbReference type="OrthoDB" id="406505at2759"/>
<comment type="caution">
    <text evidence="7">The sequence shown here is derived from an EMBL/GenBank/DDBJ whole genome shotgun (WGS) entry which is preliminary data.</text>
</comment>
<evidence type="ECO:0000256" key="4">
    <source>
        <dbReference type="ARBA" id="ARBA00022729"/>
    </source>
</evidence>
<reference evidence="8" key="1">
    <citation type="journal article" date="2018" name="Gigascience">
        <title>Genome assembly of the Pink Ipe (Handroanthus impetiginosus, Bignoniaceae), a highly valued, ecologically keystone Neotropical timber forest tree.</title>
        <authorList>
            <person name="Silva-Junior O.B."/>
            <person name="Grattapaglia D."/>
            <person name="Novaes E."/>
            <person name="Collevatti R.G."/>
        </authorList>
    </citation>
    <scope>NUCLEOTIDE SEQUENCE [LARGE SCALE GENOMIC DNA]</scope>
    <source>
        <strain evidence="8">cv. UFG-1</strain>
    </source>
</reference>
<dbReference type="PANTHER" id="PTHR33191:SF58">
    <property type="entry name" value="RIPENING-RELATED PROTEIN 1"/>
    <property type="match status" value="1"/>
</dbReference>
<sequence>MKNLRLSTFLLLLLFSLHFSESRLQICKPSGKVKGKNPPPDRCNEDDDDDDDDSVCCIKGRYYTTYKCSPHVSENTKAILNLKGFEKGGDGYMPSRCDNKYHSDNMWVVSLSTGWYNGGRRCLNNITITANGRQVNAMAVDECDSSMGCDEDHDYLPPCGNNVVGASKAVWKALEVPLEDWGELDITWCDA</sequence>
<feature type="region of interest" description="Disordered" evidence="5">
    <location>
        <begin position="30"/>
        <end position="51"/>
    </location>
</feature>
<dbReference type="AlphaFoldDB" id="A0A2G9HZC3"/>
<evidence type="ECO:0000256" key="3">
    <source>
        <dbReference type="ARBA" id="ARBA00022525"/>
    </source>
</evidence>
<dbReference type="Pfam" id="PF24300">
    <property type="entry name" value="KWL1"/>
    <property type="match status" value="1"/>
</dbReference>
<proteinExistence type="inferred from homology"/>
<dbReference type="GO" id="GO:0005576">
    <property type="term" value="C:extracellular region"/>
    <property type="evidence" value="ECO:0007669"/>
    <property type="project" value="UniProtKB-SubCell"/>
</dbReference>
<dbReference type="InterPro" id="IPR039271">
    <property type="entry name" value="Kiwellin-like"/>
</dbReference>
<dbReference type="InterPro" id="IPR036908">
    <property type="entry name" value="RlpA-like_sf"/>
</dbReference>
<evidence type="ECO:0000256" key="6">
    <source>
        <dbReference type="SAM" id="SignalP"/>
    </source>
</evidence>
<gene>
    <name evidence="7" type="ORF">CDL12_04452</name>
</gene>
<accession>A0A2G9HZC3</accession>
<protein>
    <recommendedName>
        <fullName evidence="9">RlpA-like protein double-psi beta-barrel domain-containing protein</fullName>
    </recommendedName>
</protein>
<evidence type="ECO:0000256" key="2">
    <source>
        <dbReference type="ARBA" id="ARBA00005592"/>
    </source>
</evidence>
<evidence type="ECO:0000313" key="7">
    <source>
        <dbReference type="EMBL" id="PIN22856.1"/>
    </source>
</evidence>
<evidence type="ECO:0008006" key="9">
    <source>
        <dbReference type="Google" id="ProtNLM"/>
    </source>
</evidence>
<keyword evidence="8" id="KW-1185">Reference proteome</keyword>
<name>A0A2G9HZC3_9LAMI</name>
<dbReference type="Gene3D" id="2.40.40.10">
    <property type="entry name" value="RlpA-like domain"/>
    <property type="match status" value="1"/>
</dbReference>
<dbReference type="STRING" id="429701.A0A2G9HZC3"/>
<dbReference type="EMBL" id="NKXS01000686">
    <property type="protein sequence ID" value="PIN22856.1"/>
    <property type="molecule type" value="Genomic_DNA"/>
</dbReference>
<evidence type="ECO:0000256" key="1">
    <source>
        <dbReference type="ARBA" id="ARBA00004613"/>
    </source>
</evidence>
<comment type="similarity">
    <text evidence="2">Belongs to the kiwellin family.</text>
</comment>
<feature type="chain" id="PRO_5013936955" description="RlpA-like protein double-psi beta-barrel domain-containing protein" evidence="6">
    <location>
        <begin position="23"/>
        <end position="191"/>
    </location>
</feature>